<dbReference type="AlphaFoldDB" id="A0A5D4MBD3"/>
<dbReference type="SUPFAM" id="SSF141457">
    <property type="entry name" value="BH3618-like"/>
    <property type="match status" value="1"/>
</dbReference>
<evidence type="ECO:0000256" key="3">
    <source>
        <dbReference type="ARBA" id="ARBA00022845"/>
    </source>
</evidence>
<protein>
    <recommendedName>
        <fullName evidence="4">Flagellar assembly factor FliW</fullName>
    </recommendedName>
</protein>
<evidence type="ECO:0000256" key="4">
    <source>
        <dbReference type="HAMAP-Rule" id="MF_01185"/>
    </source>
</evidence>
<comment type="function">
    <text evidence="4">Acts as an anti-CsrA protein, binds CsrA and prevents it from repressing translation of its target genes, one of which is flagellin. Binds to flagellin and participates in the assembly of the flagellum.</text>
</comment>
<keyword evidence="1 4" id="KW-0963">Cytoplasm</keyword>
<evidence type="ECO:0000256" key="2">
    <source>
        <dbReference type="ARBA" id="ARBA00022795"/>
    </source>
</evidence>
<reference evidence="5 6" key="1">
    <citation type="submission" date="2019-08" db="EMBL/GenBank/DDBJ databases">
        <title>Bacillus genomes from the desert of Cuatro Cienegas, Coahuila.</title>
        <authorList>
            <person name="Olmedo-Alvarez G."/>
        </authorList>
    </citation>
    <scope>NUCLEOTIDE SEQUENCE [LARGE SCALE GENOMIC DNA]</scope>
    <source>
        <strain evidence="5 6">CH128b_4D</strain>
    </source>
</reference>
<comment type="subcellular location">
    <subcellularLocation>
        <location evidence="4">Cytoplasm</location>
    </subcellularLocation>
</comment>
<evidence type="ECO:0000313" key="5">
    <source>
        <dbReference type="EMBL" id="TYR98911.1"/>
    </source>
</evidence>
<keyword evidence="5" id="KW-0966">Cell projection</keyword>
<dbReference type="Gene3D" id="2.30.290.10">
    <property type="entry name" value="BH3618-like"/>
    <property type="match status" value="1"/>
</dbReference>
<dbReference type="GO" id="GO:0006417">
    <property type="term" value="P:regulation of translation"/>
    <property type="evidence" value="ECO:0007669"/>
    <property type="project" value="UniProtKB-KW"/>
</dbReference>
<keyword evidence="5" id="KW-0282">Flagellum</keyword>
<comment type="caution">
    <text evidence="5">The sequence shown here is derived from an EMBL/GenBank/DDBJ whole genome shotgun (WGS) entry which is preliminary data.</text>
</comment>
<dbReference type="InterPro" id="IPR024046">
    <property type="entry name" value="Flagellar_assmbl_FliW_dom_sf"/>
</dbReference>
<proteinExistence type="inferred from homology"/>
<name>A0A5D4MBD3_9BACI</name>
<dbReference type="InterPro" id="IPR003775">
    <property type="entry name" value="Flagellar_assembly_factor_FliW"/>
</dbReference>
<dbReference type="PANTHER" id="PTHR39190:SF1">
    <property type="entry name" value="FLAGELLAR ASSEMBLY FACTOR FLIW"/>
    <property type="match status" value="1"/>
</dbReference>
<accession>A0A5D4MBD3</accession>
<keyword evidence="2 4" id="KW-1005">Bacterial flagellum biogenesis</keyword>
<keyword evidence="4" id="KW-0143">Chaperone</keyword>
<dbReference type="PANTHER" id="PTHR39190">
    <property type="entry name" value="FLAGELLAR ASSEMBLY FACTOR FLIW"/>
    <property type="match status" value="1"/>
</dbReference>
<evidence type="ECO:0000256" key="1">
    <source>
        <dbReference type="ARBA" id="ARBA00022490"/>
    </source>
</evidence>
<dbReference type="Pfam" id="PF02623">
    <property type="entry name" value="FliW"/>
    <property type="match status" value="1"/>
</dbReference>
<dbReference type="Proteomes" id="UP000325182">
    <property type="component" value="Unassembled WGS sequence"/>
</dbReference>
<sequence length="147" mass="16605">MKILTKYHGEIDISQEDIWTFEGGIPGFLDEKQFLLLPLPQIDGFSVLQSIKTGELGFVVSDPFKFFPDYDFTLSNSNLELLDLKEEKNVKVLSILTVKDPITGTTANLQAPLVLNVENQKGKQVILNETDYKTKHFIFTTKQPVKG</sequence>
<dbReference type="GO" id="GO:0005737">
    <property type="term" value="C:cytoplasm"/>
    <property type="evidence" value="ECO:0007669"/>
    <property type="project" value="UniProtKB-SubCell"/>
</dbReference>
<comment type="subunit">
    <text evidence="4">Interacts with translational regulator CsrA and flagellin(s).</text>
</comment>
<dbReference type="HAMAP" id="MF_01185">
    <property type="entry name" value="FliW"/>
    <property type="match status" value="1"/>
</dbReference>
<comment type="similarity">
    <text evidence="4">Belongs to the FliW family.</text>
</comment>
<dbReference type="RefSeq" id="WP_148954150.1">
    <property type="nucleotide sequence ID" value="NZ_VTEG01000008.1"/>
</dbReference>
<keyword evidence="5" id="KW-0969">Cilium</keyword>
<evidence type="ECO:0000313" key="6">
    <source>
        <dbReference type="Proteomes" id="UP000325182"/>
    </source>
</evidence>
<dbReference type="NCBIfam" id="NF009793">
    <property type="entry name" value="PRK13285.1-1"/>
    <property type="match status" value="1"/>
</dbReference>
<gene>
    <name evidence="4" type="primary">fliW</name>
    <name evidence="5" type="ORF">FZC84_12875</name>
</gene>
<dbReference type="EMBL" id="VTEG01000008">
    <property type="protein sequence ID" value="TYR98911.1"/>
    <property type="molecule type" value="Genomic_DNA"/>
</dbReference>
<dbReference type="GO" id="GO:0044780">
    <property type="term" value="P:bacterial-type flagellum assembly"/>
    <property type="evidence" value="ECO:0007669"/>
    <property type="project" value="UniProtKB-UniRule"/>
</dbReference>
<organism evidence="5 6">
    <name type="scientific">Rossellomorea vietnamensis</name>
    <dbReference type="NCBI Taxonomy" id="218284"/>
    <lineage>
        <taxon>Bacteria</taxon>
        <taxon>Bacillati</taxon>
        <taxon>Bacillota</taxon>
        <taxon>Bacilli</taxon>
        <taxon>Bacillales</taxon>
        <taxon>Bacillaceae</taxon>
        <taxon>Rossellomorea</taxon>
    </lineage>
</organism>
<keyword evidence="3 4" id="KW-0810">Translation regulation</keyword>